<dbReference type="PANTHER" id="PTHR46621">
    <property type="entry name" value="SNRNA-ACTIVATING PROTEIN COMPLEX SUBUNIT 4"/>
    <property type="match status" value="1"/>
</dbReference>
<keyword evidence="1" id="KW-0805">Transcription regulation</keyword>
<dbReference type="InterPro" id="IPR009057">
    <property type="entry name" value="Homeodomain-like_sf"/>
</dbReference>
<evidence type="ECO:0000256" key="2">
    <source>
        <dbReference type="ARBA" id="ARBA00023125"/>
    </source>
</evidence>
<dbReference type="GO" id="GO:0042796">
    <property type="term" value="P:snRNA transcription by RNA polymerase III"/>
    <property type="evidence" value="ECO:0007669"/>
    <property type="project" value="TreeGrafter"/>
</dbReference>
<proteinExistence type="predicted"/>
<feature type="domain" description="Myb-like" evidence="6">
    <location>
        <begin position="111"/>
        <end position="157"/>
    </location>
</feature>
<dbReference type="AlphaFoldDB" id="A0A067N8A2"/>
<evidence type="ECO:0000256" key="5">
    <source>
        <dbReference type="SAM" id="MobiDB-lite"/>
    </source>
</evidence>
<evidence type="ECO:0000259" key="6">
    <source>
        <dbReference type="PROSITE" id="PS50090"/>
    </source>
</evidence>
<feature type="domain" description="HTH myb-type" evidence="7">
    <location>
        <begin position="115"/>
        <end position="166"/>
    </location>
</feature>
<keyword evidence="2" id="KW-0238">DNA-binding</keyword>
<evidence type="ECO:0000256" key="1">
    <source>
        <dbReference type="ARBA" id="ARBA00023015"/>
    </source>
</evidence>
<feature type="domain" description="Myb-like" evidence="6">
    <location>
        <begin position="4"/>
        <end position="59"/>
    </location>
</feature>
<dbReference type="GO" id="GO:0001006">
    <property type="term" value="F:RNA polymerase III type 3 promoter sequence-specific DNA binding"/>
    <property type="evidence" value="ECO:0007669"/>
    <property type="project" value="TreeGrafter"/>
</dbReference>
<dbReference type="GO" id="GO:0042795">
    <property type="term" value="P:snRNA transcription by RNA polymerase II"/>
    <property type="evidence" value="ECO:0007669"/>
    <property type="project" value="TreeGrafter"/>
</dbReference>
<dbReference type="HOGENOM" id="CLU_834502_0_0_1"/>
<dbReference type="InterPro" id="IPR001005">
    <property type="entry name" value="SANT/Myb"/>
</dbReference>
<feature type="domain" description="HTH myb-type" evidence="7">
    <location>
        <begin position="63"/>
        <end position="114"/>
    </location>
</feature>
<dbReference type="VEuPathDB" id="FungiDB:PLEOSDRAFT_161708"/>
<gene>
    <name evidence="8" type="ORF">PLEOSDRAFT_161708</name>
</gene>
<sequence>MDTSQPRQRKLWTDEEDRILRAAVYVEDPESTNKKWNLIAKHLPGRNNRDCRKRWHNQMSSLISKGPWTPEENERLMQAVSQFGTKWSQVAAAVKTRNGSQCAKRWYDKLDPSIRHESWTADEDTLLFSAVERHGRVWSTIVSQYFPGRTGLDAKNRKSTRERHSSIATNPDGTEEDMSAAPNSTPSGSYSLELPFAEHYPPPPSYAVRETGPPPNAPDSQAAPDNDSPSRSSHTIRGHHNPPPNPDDAFSQRGRQFLAPYPTTLPTIITPDQPIHLPGFLCVASGNGVQVYVKRLAIPSSEDGGADGDTSQNGNTKLLVAVVAARASQNDES</sequence>
<feature type="domain" description="Myb-like" evidence="6">
    <location>
        <begin position="60"/>
        <end position="110"/>
    </location>
</feature>
<keyword evidence="3" id="KW-0804">Transcription</keyword>
<dbReference type="InterPro" id="IPR017930">
    <property type="entry name" value="Myb_dom"/>
</dbReference>
<evidence type="ECO:0000259" key="7">
    <source>
        <dbReference type="PROSITE" id="PS51294"/>
    </source>
</evidence>
<dbReference type="Proteomes" id="UP000027073">
    <property type="component" value="Unassembled WGS sequence"/>
</dbReference>
<dbReference type="Pfam" id="PF13921">
    <property type="entry name" value="Myb_DNA-bind_6"/>
    <property type="match status" value="1"/>
</dbReference>
<dbReference type="STRING" id="1137138.A0A067N8A2"/>
<dbReference type="SUPFAM" id="SSF46689">
    <property type="entry name" value="Homeodomain-like"/>
    <property type="match status" value="2"/>
</dbReference>
<dbReference type="Pfam" id="PF00249">
    <property type="entry name" value="Myb_DNA-binding"/>
    <property type="match status" value="1"/>
</dbReference>
<evidence type="ECO:0000256" key="4">
    <source>
        <dbReference type="ARBA" id="ARBA00023242"/>
    </source>
</evidence>
<evidence type="ECO:0000313" key="8">
    <source>
        <dbReference type="EMBL" id="KDQ24253.1"/>
    </source>
</evidence>
<organism evidence="8 9">
    <name type="scientific">Pleurotus ostreatus (strain PC15)</name>
    <name type="common">Oyster mushroom</name>
    <dbReference type="NCBI Taxonomy" id="1137138"/>
    <lineage>
        <taxon>Eukaryota</taxon>
        <taxon>Fungi</taxon>
        <taxon>Dikarya</taxon>
        <taxon>Basidiomycota</taxon>
        <taxon>Agaricomycotina</taxon>
        <taxon>Agaricomycetes</taxon>
        <taxon>Agaricomycetidae</taxon>
        <taxon>Agaricales</taxon>
        <taxon>Pleurotineae</taxon>
        <taxon>Pleurotaceae</taxon>
        <taxon>Pleurotus</taxon>
    </lineage>
</organism>
<dbReference type="InParanoid" id="A0A067N8A2"/>
<feature type="domain" description="HTH myb-type" evidence="7">
    <location>
        <begin position="4"/>
        <end position="60"/>
    </location>
</feature>
<dbReference type="CDD" id="cd00167">
    <property type="entry name" value="SANT"/>
    <property type="match status" value="3"/>
</dbReference>
<dbReference type="PANTHER" id="PTHR46621:SF1">
    <property type="entry name" value="SNRNA-ACTIVATING PROTEIN COMPLEX SUBUNIT 4"/>
    <property type="match status" value="1"/>
</dbReference>
<reference evidence="9" key="1">
    <citation type="journal article" date="2014" name="Proc. Natl. Acad. Sci. U.S.A.">
        <title>Extensive sampling of basidiomycete genomes demonstrates inadequacy of the white-rot/brown-rot paradigm for wood decay fungi.</title>
        <authorList>
            <person name="Riley R."/>
            <person name="Salamov A.A."/>
            <person name="Brown D.W."/>
            <person name="Nagy L.G."/>
            <person name="Floudas D."/>
            <person name="Held B.W."/>
            <person name="Levasseur A."/>
            <person name="Lombard V."/>
            <person name="Morin E."/>
            <person name="Otillar R."/>
            <person name="Lindquist E.A."/>
            <person name="Sun H."/>
            <person name="LaButti K.M."/>
            <person name="Schmutz J."/>
            <person name="Jabbour D."/>
            <person name="Luo H."/>
            <person name="Baker S.E."/>
            <person name="Pisabarro A.G."/>
            <person name="Walton J.D."/>
            <person name="Blanchette R.A."/>
            <person name="Henrissat B."/>
            <person name="Martin F."/>
            <person name="Cullen D."/>
            <person name="Hibbett D.S."/>
            <person name="Grigoriev I.V."/>
        </authorList>
    </citation>
    <scope>NUCLEOTIDE SEQUENCE [LARGE SCALE GENOMIC DNA]</scope>
    <source>
        <strain evidence="9">PC15</strain>
    </source>
</reference>
<keyword evidence="4" id="KW-0539">Nucleus</keyword>
<dbReference type="GO" id="GO:0019185">
    <property type="term" value="C:snRNA-activating protein complex"/>
    <property type="evidence" value="ECO:0007669"/>
    <property type="project" value="TreeGrafter"/>
</dbReference>
<dbReference type="PROSITE" id="PS50090">
    <property type="entry name" value="MYB_LIKE"/>
    <property type="match status" value="3"/>
</dbReference>
<evidence type="ECO:0000256" key="3">
    <source>
        <dbReference type="ARBA" id="ARBA00023163"/>
    </source>
</evidence>
<feature type="compositionally biased region" description="Polar residues" evidence="5">
    <location>
        <begin position="181"/>
        <end position="190"/>
    </location>
</feature>
<dbReference type="PROSITE" id="PS51294">
    <property type="entry name" value="HTH_MYB"/>
    <property type="match status" value="3"/>
</dbReference>
<dbReference type="Gene3D" id="1.10.10.60">
    <property type="entry name" value="Homeodomain-like"/>
    <property type="match status" value="3"/>
</dbReference>
<dbReference type="InterPro" id="IPR051575">
    <property type="entry name" value="Myb-like_DNA-bd"/>
</dbReference>
<accession>A0A067N8A2</accession>
<protein>
    <submittedName>
        <fullName evidence="8">Uncharacterized protein</fullName>
    </submittedName>
</protein>
<name>A0A067N8A2_PLEO1</name>
<dbReference type="SMART" id="SM00717">
    <property type="entry name" value="SANT"/>
    <property type="match status" value="3"/>
</dbReference>
<feature type="region of interest" description="Disordered" evidence="5">
    <location>
        <begin position="148"/>
        <end position="252"/>
    </location>
</feature>
<evidence type="ECO:0000313" key="9">
    <source>
        <dbReference type="Proteomes" id="UP000027073"/>
    </source>
</evidence>
<dbReference type="OrthoDB" id="2143914at2759"/>
<dbReference type="EMBL" id="KL198011">
    <property type="protein sequence ID" value="KDQ24253.1"/>
    <property type="molecule type" value="Genomic_DNA"/>
</dbReference>
<dbReference type="GO" id="GO:0000978">
    <property type="term" value="F:RNA polymerase II cis-regulatory region sequence-specific DNA binding"/>
    <property type="evidence" value="ECO:0007669"/>
    <property type="project" value="TreeGrafter"/>
</dbReference>